<dbReference type="FunFam" id="2.40.70.10:FF:000011">
    <property type="entry name" value="Aspartic protease"/>
    <property type="match status" value="1"/>
</dbReference>
<feature type="disulfide bond" evidence="13">
    <location>
        <begin position="113"/>
        <end position="120"/>
    </location>
</feature>
<evidence type="ECO:0000256" key="6">
    <source>
        <dbReference type="ARBA" id="ARBA00022670"/>
    </source>
</evidence>
<evidence type="ECO:0000256" key="7">
    <source>
        <dbReference type="ARBA" id="ARBA00022729"/>
    </source>
</evidence>
<keyword evidence="8 14" id="KW-0064">Aspartyl protease</keyword>
<dbReference type="Gene3D" id="2.40.70.10">
    <property type="entry name" value="Acid Proteases"/>
    <property type="match status" value="2"/>
</dbReference>
<dbReference type="PANTHER" id="PTHR47966:SF65">
    <property type="entry name" value="ASPARTIC-TYPE ENDOPEPTIDASE"/>
    <property type="match status" value="1"/>
</dbReference>
<evidence type="ECO:0000256" key="2">
    <source>
        <dbReference type="ARBA" id="ARBA00004613"/>
    </source>
</evidence>
<evidence type="ECO:0000256" key="10">
    <source>
        <dbReference type="ARBA" id="ARBA00023145"/>
    </source>
</evidence>
<feature type="chain" id="PRO_5016727900" description="candidapepsin" evidence="15">
    <location>
        <begin position="36"/>
        <end position="395"/>
    </location>
</feature>
<dbReference type="InterPro" id="IPR033876">
    <property type="entry name" value="SAP-like"/>
</dbReference>
<evidence type="ECO:0000256" key="3">
    <source>
        <dbReference type="ARBA" id="ARBA00007447"/>
    </source>
</evidence>
<dbReference type="GO" id="GO:0006508">
    <property type="term" value="P:proteolysis"/>
    <property type="evidence" value="ECO:0007669"/>
    <property type="project" value="UniProtKB-KW"/>
</dbReference>
<comment type="similarity">
    <text evidence="3 14">Belongs to the peptidase A1 family.</text>
</comment>
<feature type="domain" description="Peptidase A1" evidence="16">
    <location>
        <begin position="81"/>
        <end position="381"/>
    </location>
</feature>
<keyword evidence="5" id="KW-0964">Secreted</keyword>
<dbReference type="PROSITE" id="PS51767">
    <property type="entry name" value="PEPTIDASE_A1"/>
    <property type="match status" value="1"/>
</dbReference>
<dbReference type="Pfam" id="PF00026">
    <property type="entry name" value="Asp"/>
    <property type="match status" value="1"/>
</dbReference>
<keyword evidence="6 14" id="KW-0645">Protease</keyword>
<gene>
    <name evidence="17" type="primary">SAP8_0</name>
    <name evidence="17" type="ORF">Cantr_06004</name>
</gene>
<organism evidence="17 18">
    <name type="scientific">Candida viswanathii</name>
    <dbReference type="NCBI Taxonomy" id="5486"/>
    <lineage>
        <taxon>Eukaryota</taxon>
        <taxon>Fungi</taxon>
        <taxon>Dikarya</taxon>
        <taxon>Ascomycota</taxon>
        <taxon>Saccharomycotina</taxon>
        <taxon>Pichiomycetes</taxon>
        <taxon>Debaryomycetaceae</taxon>
        <taxon>Candida/Lodderomyces clade</taxon>
        <taxon>Candida</taxon>
    </lineage>
</organism>
<evidence type="ECO:0000256" key="4">
    <source>
        <dbReference type="ARBA" id="ARBA00013207"/>
    </source>
</evidence>
<accession>A0A367XSC8</accession>
<dbReference type="PRINTS" id="PR00792">
    <property type="entry name" value="PEPSIN"/>
</dbReference>
<dbReference type="InterPro" id="IPR001969">
    <property type="entry name" value="Aspartic_peptidase_AS"/>
</dbReference>
<keyword evidence="18" id="KW-1185">Reference proteome</keyword>
<keyword evidence="9 14" id="KW-0378">Hydrolase</keyword>
<dbReference type="EMBL" id="QLNQ01000029">
    <property type="protein sequence ID" value="RCK56525.1"/>
    <property type="molecule type" value="Genomic_DNA"/>
</dbReference>
<name>A0A367XSC8_9ASCO</name>
<protein>
    <recommendedName>
        <fullName evidence="4">candidapepsin</fullName>
        <ecNumber evidence="4">3.4.23.24</ecNumber>
    </recommendedName>
</protein>
<evidence type="ECO:0000256" key="14">
    <source>
        <dbReference type="RuleBase" id="RU000454"/>
    </source>
</evidence>
<dbReference type="PANTHER" id="PTHR47966">
    <property type="entry name" value="BETA-SITE APP-CLEAVING ENZYME, ISOFORM A-RELATED"/>
    <property type="match status" value="1"/>
</dbReference>
<comment type="catalytic activity">
    <reaction evidence="1">
        <text>Preferential cleavage at the carboxyl of hydrophobic amino acids, but fails to cleave 15-Leu-|-Tyr-16, 16-Tyr-|-Leu-17 and 24-Phe-|-Phe-25 of insulin B chain. Activates trypsinogen, and degrades keratin.</text>
        <dbReference type="EC" id="3.4.23.24"/>
    </reaction>
</comment>
<feature type="active site" evidence="12">
    <location>
        <position position="279"/>
    </location>
</feature>
<dbReference type="SUPFAM" id="SSF50630">
    <property type="entry name" value="Acid proteases"/>
    <property type="match status" value="1"/>
</dbReference>
<keyword evidence="11 13" id="KW-1015">Disulfide bond</keyword>
<dbReference type="PROSITE" id="PS00141">
    <property type="entry name" value="ASP_PROTEASE"/>
    <property type="match status" value="2"/>
</dbReference>
<evidence type="ECO:0000256" key="9">
    <source>
        <dbReference type="ARBA" id="ARBA00022801"/>
    </source>
</evidence>
<dbReference type="InterPro" id="IPR001461">
    <property type="entry name" value="Aspartic_peptidase_A1"/>
</dbReference>
<evidence type="ECO:0000313" key="18">
    <source>
        <dbReference type="Proteomes" id="UP000253472"/>
    </source>
</evidence>
<dbReference type="InterPro" id="IPR033121">
    <property type="entry name" value="PEPTIDASE_A1"/>
</dbReference>
<evidence type="ECO:0000256" key="13">
    <source>
        <dbReference type="PIRSR" id="PIRSR601461-2"/>
    </source>
</evidence>
<proteinExistence type="inferred from homology"/>
<dbReference type="AlphaFoldDB" id="A0A367XSC8"/>
<keyword evidence="10" id="KW-0865">Zymogen</keyword>
<dbReference type="GO" id="GO:0005576">
    <property type="term" value="C:extracellular region"/>
    <property type="evidence" value="ECO:0007669"/>
    <property type="project" value="UniProtKB-SubCell"/>
</dbReference>
<evidence type="ECO:0000256" key="15">
    <source>
        <dbReference type="SAM" id="SignalP"/>
    </source>
</evidence>
<evidence type="ECO:0000256" key="11">
    <source>
        <dbReference type="ARBA" id="ARBA00023157"/>
    </source>
</evidence>
<reference evidence="17 18" key="1">
    <citation type="submission" date="2018-06" db="EMBL/GenBank/DDBJ databases">
        <title>Whole genome sequencing of Candida tropicalis (genome annotated by CSBL at Korea University).</title>
        <authorList>
            <person name="Ahn J."/>
        </authorList>
    </citation>
    <scope>NUCLEOTIDE SEQUENCE [LARGE SCALE GENOMIC DNA]</scope>
    <source>
        <strain evidence="17 18">ATCC 20962</strain>
    </source>
</reference>
<feature type="active site" evidence="12">
    <location>
        <position position="99"/>
    </location>
</feature>
<evidence type="ECO:0000259" key="16">
    <source>
        <dbReference type="PROSITE" id="PS51767"/>
    </source>
</evidence>
<dbReference type="OrthoDB" id="771136at2759"/>
<evidence type="ECO:0000256" key="5">
    <source>
        <dbReference type="ARBA" id="ARBA00022525"/>
    </source>
</evidence>
<dbReference type="GO" id="GO:0004190">
    <property type="term" value="F:aspartic-type endopeptidase activity"/>
    <property type="evidence" value="ECO:0007669"/>
    <property type="project" value="UniProtKB-KW"/>
</dbReference>
<dbReference type="STRING" id="5486.A0A367XSC8"/>
<feature type="signal peptide" evidence="15">
    <location>
        <begin position="1"/>
        <end position="35"/>
    </location>
</feature>
<dbReference type="InterPro" id="IPR021109">
    <property type="entry name" value="Peptidase_aspartic_dom_sf"/>
</dbReference>
<dbReference type="EC" id="3.4.23.24" evidence="4"/>
<comment type="subcellular location">
    <subcellularLocation>
        <location evidence="2">Secreted</location>
    </subcellularLocation>
</comment>
<sequence>MPTSTSSNVRNYNQNQPPMKFTLPLLAIAVPLVSATPVNTTDTDDDTSGVIALDFDIHQAATNEKRGLYRAQELDNQQIYYTADIYVGSNRQRQTVLVDTGSSDLWVVDAASCDSSSAECQEYGTYNAQTSHSSVNLTTAFSIEYFDGTTAAGNWFLDKVSIAGATLKKQQFADVHSNTAGNGVLGLGFKGNEVAEQQYDNVPITLKKQGFIKKSAYSLYLNSVSADKGSILFGGIDHAKYTGELIAQQIYVANYLALLVGSVKVNDVLYDAQQPALLDSGTSWTYLPQEYADAIAEKFNATWLDDEEYYSVGCDSVPGNVTYTFAAGATITVPFDDLLFHDTETECYLGIGRAAYFILGDTFLRRAYTVFNLDDETISLAQINYTNKSKIRAIR</sequence>
<evidence type="ECO:0000256" key="8">
    <source>
        <dbReference type="ARBA" id="ARBA00022750"/>
    </source>
</evidence>
<comment type="caution">
    <text evidence="17">The sequence shown here is derived from an EMBL/GenBank/DDBJ whole genome shotgun (WGS) entry which is preliminary data.</text>
</comment>
<evidence type="ECO:0000256" key="12">
    <source>
        <dbReference type="PIRSR" id="PIRSR601461-1"/>
    </source>
</evidence>
<evidence type="ECO:0000256" key="1">
    <source>
        <dbReference type="ARBA" id="ARBA00001675"/>
    </source>
</evidence>
<evidence type="ECO:0000313" key="17">
    <source>
        <dbReference type="EMBL" id="RCK56525.1"/>
    </source>
</evidence>
<dbReference type="Proteomes" id="UP000253472">
    <property type="component" value="Unassembled WGS sequence"/>
</dbReference>
<dbReference type="CDD" id="cd05474">
    <property type="entry name" value="SAP_like"/>
    <property type="match status" value="1"/>
</dbReference>
<keyword evidence="7 15" id="KW-0732">Signal</keyword>